<dbReference type="EMBL" id="JASCZI010030271">
    <property type="protein sequence ID" value="MED6120340.1"/>
    <property type="molecule type" value="Genomic_DNA"/>
</dbReference>
<comment type="caution">
    <text evidence="1">The sequence shown here is derived from an EMBL/GenBank/DDBJ whole genome shotgun (WGS) entry which is preliminary data.</text>
</comment>
<name>A0ABU6R8P4_9FABA</name>
<dbReference type="Proteomes" id="UP001341840">
    <property type="component" value="Unassembled WGS sequence"/>
</dbReference>
<evidence type="ECO:0000313" key="2">
    <source>
        <dbReference type="Proteomes" id="UP001341840"/>
    </source>
</evidence>
<gene>
    <name evidence="1" type="ORF">PIB30_020020</name>
</gene>
<protein>
    <submittedName>
        <fullName evidence="1">Uncharacterized protein</fullName>
    </submittedName>
</protein>
<accession>A0ABU6R8P4</accession>
<proteinExistence type="predicted"/>
<evidence type="ECO:0000313" key="1">
    <source>
        <dbReference type="EMBL" id="MED6120340.1"/>
    </source>
</evidence>
<sequence>MVEEYETEVEDNAPSVAASWNSRRDLHRRLTHELQRRPAMTTTADELYSATVCLVSAISRRRSPFFCLKQPLLLLSIFQPLSQLHAATGVPCRR</sequence>
<keyword evidence="2" id="KW-1185">Reference proteome</keyword>
<reference evidence="1 2" key="1">
    <citation type="journal article" date="2023" name="Plants (Basel)">
        <title>Bridging the Gap: Combining Genomics and Transcriptomics Approaches to Understand Stylosanthes scabra, an Orphan Legume from the Brazilian Caatinga.</title>
        <authorList>
            <person name="Ferreira-Neto J.R.C."/>
            <person name="da Silva M.D."/>
            <person name="Binneck E."/>
            <person name="de Melo N.F."/>
            <person name="da Silva R.H."/>
            <person name="de Melo A.L.T.M."/>
            <person name="Pandolfi V."/>
            <person name="Bustamante F.O."/>
            <person name="Brasileiro-Vidal A.C."/>
            <person name="Benko-Iseppon A.M."/>
        </authorList>
    </citation>
    <scope>NUCLEOTIDE SEQUENCE [LARGE SCALE GENOMIC DNA]</scope>
    <source>
        <tissue evidence="1">Leaves</tissue>
    </source>
</reference>
<organism evidence="1 2">
    <name type="scientific">Stylosanthes scabra</name>
    <dbReference type="NCBI Taxonomy" id="79078"/>
    <lineage>
        <taxon>Eukaryota</taxon>
        <taxon>Viridiplantae</taxon>
        <taxon>Streptophyta</taxon>
        <taxon>Embryophyta</taxon>
        <taxon>Tracheophyta</taxon>
        <taxon>Spermatophyta</taxon>
        <taxon>Magnoliopsida</taxon>
        <taxon>eudicotyledons</taxon>
        <taxon>Gunneridae</taxon>
        <taxon>Pentapetalae</taxon>
        <taxon>rosids</taxon>
        <taxon>fabids</taxon>
        <taxon>Fabales</taxon>
        <taxon>Fabaceae</taxon>
        <taxon>Papilionoideae</taxon>
        <taxon>50 kb inversion clade</taxon>
        <taxon>dalbergioids sensu lato</taxon>
        <taxon>Dalbergieae</taxon>
        <taxon>Pterocarpus clade</taxon>
        <taxon>Stylosanthes</taxon>
    </lineage>
</organism>